<evidence type="ECO:0000313" key="8">
    <source>
        <dbReference type="Proteomes" id="UP000319731"/>
    </source>
</evidence>
<keyword evidence="8" id="KW-1185">Reference proteome</keyword>
<organism evidence="7 8">
    <name type="scientific">Synchytrium microbalum</name>
    <dbReference type="NCBI Taxonomy" id="1806994"/>
    <lineage>
        <taxon>Eukaryota</taxon>
        <taxon>Fungi</taxon>
        <taxon>Fungi incertae sedis</taxon>
        <taxon>Chytridiomycota</taxon>
        <taxon>Chytridiomycota incertae sedis</taxon>
        <taxon>Chytridiomycetes</taxon>
        <taxon>Synchytriales</taxon>
        <taxon>Synchytriaceae</taxon>
        <taxon>Synchytrium</taxon>
    </lineage>
</organism>
<reference evidence="7 8" key="1">
    <citation type="journal article" date="2019" name="Sci. Rep.">
        <title>Comparative genomics of chytrid fungi reveal insights into the obligate biotrophic and pathogenic lifestyle of Synchytrium endobioticum.</title>
        <authorList>
            <person name="van de Vossenberg B.T.L.H."/>
            <person name="Warris S."/>
            <person name="Nguyen H.D.T."/>
            <person name="van Gent-Pelzer M.P.E."/>
            <person name="Joly D.L."/>
            <person name="van de Geest H.C."/>
            <person name="Bonants P.J.M."/>
            <person name="Smith D.S."/>
            <person name="Levesque C.A."/>
            <person name="van der Lee T.A.J."/>
        </authorList>
    </citation>
    <scope>NUCLEOTIDE SEQUENCE [LARGE SCALE GENOMIC DNA]</scope>
    <source>
        <strain evidence="7 8">JEL517</strain>
    </source>
</reference>
<keyword evidence="3" id="KW-0804">Transcription</keyword>
<evidence type="ECO:0000256" key="1">
    <source>
        <dbReference type="ARBA" id="ARBA00004123"/>
    </source>
</evidence>
<evidence type="ECO:0000313" key="7">
    <source>
        <dbReference type="EMBL" id="TPX31237.1"/>
    </source>
</evidence>
<name>A0A507BPD6_9FUNG</name>
<evidence type="ECO:0000256" key="4">
    <source>
        <dbReference type="ARBA" id="ARBA00023242"/>
    </source>
</evidence>
<dbReference type="EMBL" id="QEAO01000048">
    <property type="protein sequence ID" value="TPX31237.1"/>
    <property type="molecule type" value="Genomic_DNA"/>
</dbReference>
<accession>A0A507BPD6</accession>
<dbReference type="PANTHER" id="PTHR33572:SF3">
    <property type="entry name" value="VELVET COMPLEX SUBUNIT B"/>
    <property type="match status" value="1"/>
</dbReference>
<dbReference type="GO" id="GO:0005634">
    <property type="term" value="C:nucleus"/>
    <property type="evidence" value="ECO:0007669"/>
    <property type="project" value="UniProtKB-SubCell"/>
</dbReference>
<gene>
    <name evidence="7" type="ORF">SmJEL517_g05364</name>
</gene>
<feature type="region of interest" description="Disordered" evidence="5">
    <location>
        <begin position="1"/>
        <end position="23"/>
    </location>
</feature>
<evidence type="ECO:0000259" key="6">
    <source>
        <dbReference type="PROSITE" id="PS51821"/>
    </source>
</evidence>
<dbReference type="OrthoDB" id="5599552at2759"/>
<feature type="region of interest" description="Disordered" evidence="5">
    <location>
        <begin position="259"/>
        <end position="285"/>
    </location>
</feature>
<dbReference type="AlphaFoldDB" id="A0A507BPD6"/>
<dbReference type="GeneID" id="42006587"/>
<evidence type="ECO:0000256" key="3">
    <source>
        <dbReference type="ARBA" id="ARBA00023163"/>
    </source>
</evidence>
<dbReference type="Pfam" id="PF11754">
    <property type="entry name" value="Velvet"/>
    <property type="match status" value="1"/>
</dbReference>
<feature type="compositionally biased region" description="Basic and acidic residues" evidence="5">
    <location>
        <begin position="275"/>
        <end position="285"/>
    </location>
</feature>
<comment type="caution">
    <text evidence="7">The sequence shown here is derived from an EMBL/GenBank/DDBJ whole genome shotgun (WGS) entry which is preliminary data.</text>
</comment>
<keyword evidence="2" id="KW-0805">Transcription regulation</keyword>
<feature type="domain" description="Velvet" evidence="6">
    <location>
        <begin position="181"/>
        <end position="364"/>
    </location>
</feature>
<dbReference type="InterPro" id="IPR037525">
    <property type="entry name" value="Velvet_dom"/>
</dbReference>
<keyword evidence="4" id="KW-0539">Nucleus</keyword>
<dbReference type="PANTHER" id="PTHR33572">
    <property type="entry name" value="SPORE DEVELOPMENT REGULATOR VOSA"/>
    <property type="match status" value="1"/>
</dbReference>
<dbReference type="InterPro" id="IPR038491">
    <property type="entry name" value="Velvet_dom_sf"/>
</dbReference>
<dbReference type="Proteomes" id="UP000319731">
    <property type="component" value="Unassembled WGS sequence"/>
</dbReference>
<dbReference type="Gene3D" id="2.60.40.3960">
    <property type="entry name" value="Velvet domain"/>
    <property type="match status" value="1"/>
</dbReference>
<dbReference type="STRING" id="1806994.A0A507BPD6"/>
<dbReference type="InterPro" id="IPR021740">
    <property type="entry name" value="Velvet"/>
</dbReference>
<evidence type="ECO:0000256" key="5">
    <source>
        <dbReference type="SAM" id="MobiDB-lite"/>
    </source>
</evidence>
<evidence type="ECO:0000256" key="2">
    <source>
        <dbReference type="ARBA" id="ARBA00023015"/>
    </source>
</evidence>
<dbReference type="RefSeq" id="XP_031022709.1">
    <property type="nucleotide sequence ID" value="XM_031171290.1"/>
</dbReference>
<comment type="subcellular location">
    <subcellularLocation>
        <location evidence="1">Nucleus</location>
    </subcellularLocation>
</comment>
<proteinExistence type="predicted"/>
<dbReference type="PROSITE" id="PS51821">
    <property type="entry name" value="VELVET"/>
    <property type="match status" value="1"/>
</dbReference>
<sequence length="364" mass="40672">MSPPLPEIPQNIGQRRHFKSLPPPIVTSRATTTFSSCSSFSLPSLISTNDRSTLTNSQQSCKPILPVRTIKLPIPQAGIHHHDTRLYYPSPVFESQESRVITPTIANLVNSFDVSPFEFVKDSLDSINTHAPLIKHDSILGKRSMDDLDIHDEEDDMDERTDWKNIQRPLVTQKPRASLVEDQSSYRMILRQQPLCGLACGFSDTEDRRVLDPPPVLELKCSYKFDITHLVCYAALVSADGSSECRGVNVPKGIEGISESKRRRNKSELPIIEPARQRTPREGTKTKQNLVGSLVASPMVLRDTDGVYKIFFVLNDISIRANGQYCLLFRLISLNPQGGRVLSTLVTQPFEMLSPKSFPGLSGM</sequence>
<protein>
    <recommendedName>
        <fullName evidence="6">Velvet domain-containing protein</fullName>
    </recommendedName>
</protein>